<sequence length="378" mass="42784">MKILLYSSVFWPSLGGIETITATLAENIAQLGHECIVVTETPSNREEPRRSYQVVRQPTFQERLSLTRECSLVHSNGASVAMYPFARLANKPFIWTHNGYQVSCVDGLGWFDGEPTPMTPTASLSYYLRKKGFIYFLKESLKLAIRRYVAENVDLNIAATHWVAKRQPLRNQIVAYTPYPISQFKQVKQVYPRKYDFIYVGRLVSEKGLPELIQAFYALVSISDYQNINLAIVGDGNMRKSLEKMVTDLQLSDKVHFLGSKHGTELMEVISQAAIGVVPSAWEEPMGGVSLELLAAGKIVITSEFGGHAECIGDAGLKFKNRDYQSLFECMNNLINNQNLGKKLLNNSSKIIEKFDDIKLTTKYIEIYEKILNRKYVK</sequence>
<keyword evidence="4" id="KW-1185">Reference proteome</keyword>
<dbReference type="PANTHER" id="PTHR45947:SF3">
    <property type="entry name" value="SULFOQUINOVOSYL TRANSFERASE SQD2"/>
    <property type="match status" value="1"/>
</dbReference>
<dbReference type="CDD" id="cd03801">
    <property type="entry name" value="GT4_PimA-like"/>
    <property type="match status" value="1"/>
</dbReference>
<evidence type="ECO:0000259" key="2">
    <source>
        <dbReference type="Pfam" id="PF13439"/>
    </source>
</evidence>
<reference evidence="3" key="1">
    <citation type="submission" date="2019-07" db="EMBL/GenBank/DDBJ databases">
        <title>Toxilogical consequences of a new and cryptic species of cyanobacteria (Komarekiella delphini-convector) recovered from the epidermis of a bottlenose dolphin and 1500 ft. in the air.</title>
        <authorList>
            <person name="Brown A.O."/>
            <person name="Dvorak P."/>
            <person name="Villanueva C.D."/>
            <person name="Foss A.J."/>
            <person name="Garvey A.D."/>
            <person name="Gibson Q.A."/>
            <person name="Johansen J.R."/>
            <person name="Casamatta D.A."/>
        </authorList>
    </citation>
    <scope>NUCLEOTIDE SEQUENCE</scope>
    <source>
        <strain evidence="3">SJRDD-AB1</strain>
    </source>
</reference>
<name>A0AA40SZ38_9NOST</name>
<evidence type="ECO:0000313" key="3">
    <source>
        <dbReference type="EMBL" id="MBD6617931.1"/>
    </source>
</evidence>
<dbReference type="GO" id="GO:0016757">
    <property type="term" value="F:glycosyltransferase activity"/>
    <property type="evidence" value="ECO:0007669"/>
    <property type="project" value="InterPro"/>
</dbReference>
<comment type="caution">
    <text evidence="3">The sequence shown here is derived from an EMBL/GenBank/DDBJ whole genome shotgun (WGS) entry which is preliminary data.</text>
</comment>
<dbReference type="RefSeq" id="WP_191759145.1">
    <property type="nucleotide sequence ID" value="NZ_VJXY01000021.1"/>
</dbReference>
<dbReference type="Proteomes" id="UP001165986">
    <property type="component" value="Unassembled WGS sequence"/>
</dbReference>
<dbReference type="InterPro" id="IPR050194">
    <property type="entry name" value="Glycosyltransferase_grp1"/>
</dbReference>
<dbReference type="Pfam" id="PF00534">
    <property type="entry name" value="Glycos_transf_1"/>
    <property type="match status" value="1"/>
</dbReference>
<dbReference type="AlphaFoldDB" id="A0AA40SZ38"/>
<gene>
    <name evidence="3" type="ORF">FNW02_19405</name>
</gene>
<feature type="domain" description="Glycosyl transferase family 1" evidence="1">
    <location>
        <begin position="184"/>
        <end position="348"/>
    </location>
</feature>
<dbReference type="Pfam" id="PF13439">
    <property type="entry name" value="Glyco_transf_4"/>
    <property type="match status" value="1"/>
</dbReference>
<dbReference type="SUPFAM" id="SSF53756">
    <property type="entry name" value="UDP-Glycosyltransferase/glycogen phosphorylase"/>
    <property type="match status" value="1"/>
</dbReference>
<dbReference type="InterPro" id="IPR001296">
    <property type="entry name" value="Glyco_trans_1"/>
</dbReference>
<organism evidence="3 4">
    <name type="scientific">Komarekiella delphini-convector SJRDD-AB1</name>
    <dbReference type="NCBI Taxonomy" id="2593771"/>
    <lineage>
        <taxon>Bacteria</taxon>
        <taxon>Bacillati</taxon>
        <taxon>Cyanobacteriota</taxon>
        <taxon>Cyanophyceae</taxon>
        <taxon>Nostocales</taxon>
        <taxon>Nostocaceae</taxon>
        <taxon>Komarekiella</taxon>
        <taxon>Komarekiella delphini-convector</taxon>
    </lineage>
</organism>
<feature type="domain" description="Glycosyltransferase subfamily 4-like N-terminal" evidence="2">
    <location>
        <begin position="15"/>
        <end position="165"/>
    </location>
</feature>
<dbReference type="EMBL" id="VJXY01000021">
    <property type="protein sequence ID" value="MBD6617931.1"/>
    <property type="molecule type" value="Genomic_DNA"/>
</dbReference>
<protein>
    <submittedName>
        <fullName evidence="3">Glycosyltransferase family 4 protein</fullName>
    </submittedName>
</protein>
<dbReference type="PANTHER" id="PTHR45947">
    <property type="entry name" value="SULFOQUINOVOSYL TRANSFERASE SQD2"/>
    <property type="match status" value="1"/>
</dbReference>
<evidence type="ECO:0000259" key="1">
    <source>
        <dbReference type="Pfam" id="PF00534"/>
    </source>
</evidence>
<dbReference type="Gene3D" id="3.40.50.2000">
    <property type="entry name" value="Glycogen Phosphorylase B"/>
    <property type="match status" value="2"/>
</dbReference>
<proteinExistence type="predicted"/>
<accession>A0AA40SZ38</accession>
<dbReference type="InterPro" id="IPR028098">
    <property type="entry name" value="Glyco_trans_4-like_N"/>
</dbReference>
<evidence type="ECO:0000313" key="4">
    <source>
        <dbReference type="Proteomes" id="UP001165986"/>
    </source>
</evidence>